<feature type="domain" description="Helix-turn-helix" evidence="1">
    <location>
        <begin position="10"/>
        <end position="56"/>
    </location>
</feature>
<protein>
    <recommendedName>
        <fullName evidence="1">Helix-turn-helix domain-containing protein</fullName>
    </recommendedName>
</protein>
<dbReference type="OrthoDB" id="1097811at2"/>
<evidence type="ECO:0000313" key="2">
    <source>
        <dbReference type="EMBL" id="OZC01283.1"/>
    </source>
</evidence>
<evidence type="ECO:0000313" key="3">
    <source>
        <dbReference type="Proteomes" id="UP000216446"/>
    </source>
</evidence>
<name>A0A259TU68_9BACT</name>
<evidence type="ECO:0000259" key="1">
    <source>
        <dbReference type="Pfam" id="PF12728"/>
    </source>
</evidence>
<dbReference type="Proteomes" id="UP000216446">
    <property type="component" value="Unassembled WGS sequence"/>
</dbReference>
<dbReference type="InParanoid" id="A0A259TU68"/>
<gene>
    <name evidence="2" type="ORF">BSZ36_17705</name>
</gene>
<dbReference type="SUPFAM" id="SSF46955">
    <property type="entry name" value="Putative DNA-binding domain"/>
    <property type="match status" value="1"/>
</dbReference>
<comment type="caution">
    <text evidence="2">The sequence shown here is derived from an EMBL/GenBank/DDBJ whole genome shotgun (WGS) entry which is preliminary data.</text>
</comment>
<dbReference type="EMBL" id="MQWB01000011">
    <property type="protein sequence ID" value="OZC01283.1"/>
    <property type="molecule type" value="Genomic_DNA"/>
</dbReference>
<dbReference type="InterPro" id="IPR041657">
    <property type="entry name" value="HTH_17"/>
</dbReference>
<reference evidence="2 3" key="1">
    <citation type="submission" date="2016-11" db="EMBL/GenBank/DDBJ databases">
        <title>Study of marine rhodopsin-containing bacteria.</title>
        <authorList>
            <person name="Yoshizawa S."/>
            <person name="Kumagai Y."/>
            <person name="Kogure K."/>
        </authorList>
    </citation>
    <scope>NUCLEOTIDE SEQUENCE [LARGE SCALE GENOMIC DNA]</scope>
    <source>
        <strain evidence="2 3">SG-29</strain>
    </source>
</reference>
<accession>A0A259TU68</accession>
<dbReference type="Pfam" id="PF12728">
    <property type="entry name" value="HTH_17"/>
    <property type="match status" value="1"/>
</dbReference>
<sequence>MPTVVHDTTFLTASMVADLVGISRQSLWRWKKAGLVPAGRRYRGRELFYTRDEVEAIYAHAHSLEPEDAAAHVDQLDLFSSRTP</sequence>
<dbReference type="InterPro" id="IPR009061">
    <property type="entry name" value="DNA-bd_dom_put_sf"/>
</dbReference>
<dbReference type="AlphaFoldDB" id="A0A259TU68"/>
<keyword evidence="3" id="KW-1185">Reference proteome</keyword>
<dbReference type="Gene3D" id="1.10.1660.10">
    <property type="match status" value="1"/>
</dbReference>
<organism evidence="2 3">
    <name type="scientific">Rubricoccus marinus</name>
    <dbReference type="NCBI Taxonomy" id="716817"/>
    <lineage>
        <taxon>Bacteria</taxon>
        <taxon>Pseudomonadati</taxon>
        <taxon>Rhodothermota</taxon>
        <taxon>Rhodothermia</taxon>
        <taxon>Rhodothermales</taxon>
        <taxon>Rubricoccaceae</taxon>
        <taxon>Rubricoccus</taxon>
    </lineage>
</organism>
<dbReference type="RefSeq" id="WP_094551734.1">
    <property type="nucleotide sequence ID" value="NZ_MQWB01000011.1"/>
</dbReference>
<proteinExistence type="predicted"/>